<dbReference type="Pfam" id="PF02837">
    <property type="entry name" value="Glyco_hydro_2_N"/>
    <property type="match status" value="1"/>
</dbReference>
<dbReference type="Proteomes" id="UP000322658">
    <property type="component" value="Unassembled WGS sequence"/>
</dbReference>
<feature type="domain" description="Glycosyl hydrolases family 2 sugar binding" evidence="7">
    <location>
        <begin position="88"/>
        <end position="157"/>
    </location>
</feature>
<reference evidence="8 9" key="1">
    <citation type="journal article" date="2019" name="Nat. Med.">
        <title>A library of human gut bacterial isolates paired with longitudinal multiomics data enables mechanistic microbiome research.</title>
        <authorList>
            <person name="Poyet M."/>
            <person name="Groussin M."/>
            <person name="Gibbons S.M."/>
            <person name="Avila-Pacheco J."/>
            <person name="Jiang X."/>
            <person name="Kearney S.M."/>
            <person name="Perrotta A.R."/>
            <person name="Berdy B."/>
            <person name="Zhao S."/>
            <person name="Lieberman T.D."/>
            <person name="Swanson P.K."/>
            <person name="Smith M."/>
            <person name="Roesemann S."/>
            <person name="Alexander J.E."/>
            <person name="Rich S.A."/>
            <person name="Livny J."/>
            <person name="Vlamakis H."/>
            <person name="Clish C."/>
            <person name="Bullock K."/>
            <person name="Deik A."/>
            <person name="Scott J."/>
            <person name="Pierce K.A."/>
            <person name="Xavier R.J."/>
            <person name="Alm E.J."/>
        </authorList>
    </citation>
    <scope>NUCLEOTIDE SEQUENCE [LARGE SCALE GENOMIC DNA]</scope>
    <source>
        <strain evidence="8 9">BIOML-A1</strain>
    </source>
</reference>
<proteinExistence type="inferred from homology"/>
<dbReference type="GO" id="GO:0005975">
    <property type="term" value="P:carbohydrate metabolic process"/>
    <property type="evidence" value="ECO:0007669"/>
    <property type="project" value="InterPro"/>
</dbReference>
<dbReference type="SUPFAM" id="SSF51445">
    <property type="entry name" value="(Trans)glycosidases"/>
    <property type="match status" value="1"/>
</dbReference>
<comment type="caution">
    <text evidence="8">The sequence shown here is derived from an EMBL/GenBank/DDBJ whole genome shotgun (WGS) entry which is preliminary data.</text>
</comment>
<dbReference type="SUPFAM" id="SSF49785">
    <property type="entry name" value="Galactose-binding domain-like"/>
    <property type="match status" value="1"/>
</dbReference>
<dbReference type="Gene3D" id="2.60.120.260">
    <property type="entry name" value="Galactose-binding domain-like"/>
    <property type="match status" value="1"/>
</dbReference>
<dbReference type="RefSeq" id="WP_022062598.1">
    <property type="nucleotide sequence ID" value="NZ_CATVWL010000041.1"/>
</dbReference>
<dbReference type="AlphaFoldDB" id="A0A5B3GNQ8"/>
<dbReference type="Gene3D" id="2.60.40.10">
    <property type="entry name" value="Immunoglobulins"/>
    <property type="match status" value="1"/>
</dbReference>
<feature type="domain" description="Glycoside hydrolase family 2 catalytic" evidence="6">
    <location>
        <begin position="334"/>
        <end position="459"/>
    </location>
</feature>
<evidence type="ECO:0000256" key="1">
    <source>
        <dbReference type="ARBA" id="ARBA00007401"/>
    </source>
</evidence>
<dbReference type="InterPro" id="IPR006102">
    <property type="entry name" value="Ig-like_GH2"/>
</dbReference>
<accession>A0A5B3GNQ8</accession>
<dbReference type="SUPFAM" id="SSF49303">
    <property type="entry name" value="beta-Galactosidase/glucuronidase domain"/>
    <property type="match status" value="1"/>
</dbReference>
<dbReference type="PANTHER" id="PTHR42732">
    <property type="entry name" value="BETA-GALACTOSIDASE"/>
    <property type="match status" value="1"/>
</dbReference>
<dbReference type="InterPro" id="IPR006103">
    <property type="entry name" value="Glyco_hydro_2_cat"/>
</dbReference>
<evidence type="ECO:0000256" key="2">
    <source>
        <dbReference type="ARBA" id="ARBA00022801"/>
    </source>
</evidence>
<dbReference type="EMBL" id="VVXJ01000019">
    <property type="protein sequence ID" value="KAA2375080.1"/>
    <property type="molecule type" value="Genomic_DNA"/>
</dbReference>
<evidence type="ECO:0000259" key="5">
    <source>
        <dbReference type="Pfam" id="PF00703"/>
    </source>
</evidence>
<feature type="signal peptide" evidence="4">
    <location>
        <begin position="1"/>
        <end position="19"/>
    </location>
</feature>
<evidence type="ECO:0000313" key="8">
    <source>
        <dbReference type="EMBL" id="KAA2375080.1"/>
    </source>
</evidence>
<evidence type="ECO:0000256" key="3">
    <source>
        <dbReference type="ARBA" id="ARBA00023295"/>
    </source>
</evidence>
<dbReference type="InterPro" id="IPR017853">
    <property type="entry name" value="GH"/>
</dbReference>
<dbReference type="InterPro" id="IPR013783">
    <property type="entry name" value="Ig-like_fold"/>
</dbReference>
<dbReference type="GO" id="GO:0004553">
    <property type="term" value="F:hydrolase activity, hydrolyzing O-glycosyl compounds"/>
    <property type="evidence" value="ECO:0007669"/>
    <property type="project" value="InterPro"/>
</dbReference>
<gene>
    <name evidence="8" type="ORF">F2Y07_09235</name>
</gene>
<dbReference type="InterPro" id="IPR006104">
    <property type="entry name" value="Glyco_hydro_2_N"/>
</dbReference>
<comment type="similarity">
    <text evidence="1">Belongs to the glycosyl hydrolase 2 family.</text>
</comment>
<feature type="chain" id="PRO_5022864086" evidence="4">
    <location>
        <begin position="20"/>
        <end position="621"/>
    </location>
</feature>
<evidence type="ECO:0000259" key="6">
    <source>
        <dbReference type="Pfam" id="PF02836"/>
    </source>
</evidence>
<dbReference type="Gene3D" id="3.20.20.80">
    <property type="entry name" value="Glycosidases"/>
    <property type="match status" value="1"/>
</dbReference>
<name>A0A5B3GNQ8_9BACT</name>
<keyword evidence="2" id="KW-0378">Hydrolase</keyword>
<dbReference type="Pfam" id="PF02836">
    <property type="entry name" value="Glyco_hydro_2_C"/>
    <property type="match status" value="1"/>
</dbReference>
<evidence type="ECO:0000313" key="9">
    <source>
        <dbReference type="Proteomes" id="UP000322658"/>
    </source>
</evidence>
<dbReference type="PANTHER" id="PTHR42732:SF3">
    <property type="entry name" value="HYDROLASE"/>
    <property type="match status" value="1"/>
</dbReference>
<feature type="domain" description="Glycoside hydrolase family 2 immunoglobulin-like beta-sandwich" evidence="5">
    <location>
        <begin position="203"/>
        <end position="296"/>
    </location>
</feature>
<evidence type="ECO:0000259" key="7">
    <source>
        <dbReference type="Pfam" id="PF02837"/>
    </source>
</evidence>
<evidence type="ECO:0000256" key="4">
    <source>
        <dbReference type="SAM" id="SignalP"/>
    </source>
</evidence>
<dbReference type="InterPro" id="IPR036156">
    <property type="entry name" value="Beta-gal/glucu_dom_sf"/>
</dbReference>
<dbReference type="InterPro" id="IPR051913">
    <property type="entry name" value="GH2_Domain-Containing"/>
</dbReference>
<keyword evidence="4" id="KW-0732">Signal</keyword>
<dbReference type="Pfam" id="PF00703">
    <property type="entry name" value="Glyco_hydro_2"/>
    <property type="match status" value="1"/>
</dbReference>
<protein>
    <submittedName>
        <fullName evidence="8">Beta-glucuronidase</fullName>
    </submittedName>
</protein>
<sequence length="621" mass="70842">MKKTAITLFFLLQAACLFSQIPRPEYPRPQFERTDWINLNGEWTYTFDFGASGLERGYAGSKGFDGKIIVPFAPESKLSGVGHTDFIGRIWYQRTIDIPADWSGRNVMLNFGAVYYTSEVYVDGRFVGRHFGGSTSFSYDITAFVKPGGSHSLVVFATSDLRSGKQTAGKQSLQYASHSCDYTRTTGIWQTVWMEAVAPEALARVQMTTDIDQQQLIVAPQFFRESPNTLRVTLRDGGKVVGTRQVRASNSSVVVIPVKKARLWSPEDPFLYDLTYEVVAPDGQVLDAVKSYVGMRKVHIEGNKIYLNNEPYYQRLVLDQGFYPDGIWTAPSDDALRRDIELGLAAGFNGARLHQKVFEERYYYWADRLGYITWGESPSWGMDANDVETARNFLSEWAECVVRDRNHPSLLTWTPMNEEWWPDNTQFPRFASDVYDLTGRLDPTRPVNTVSGGAVVRTDIWAVHNYEQNPAKLKEKIFSDGTFFHPRLRTTRDQTRNIGFNEVKATANYAWPQYDGSCPYLVDEFGGIKWVKDQEKQATDSQTESWGYGQAPRTLEEFYTRLEGQVDALLSLSGQVWGYCYTQLTDVEQEQNGIYCYDRSAKFDMDRIKAIFSKRPEHPAR</sequence>
<keyword evidence="3" id="KW-0326">Glycosidase</keyword>
<organism evidence="8 9">
    <name type="scientific">Alistipes shahii</name>
    <dbReference type="NCBI Taxonomy" id="328814"/>
    <lineage>
        <taxon>Bacteria</taxon>
        <taxon>Pseudomonadati</taxon>
        <taxon>Bacteroidota</taxon>
        <taxon>Bacteroidia</taxon>
        <taxon>Bacteroidales</taxon>
        <taxon>Rikenellaceae</taxon>
        <taxon>Alistipes</taxon>
    </lineage>
</organism>
<dbReference type="InterPro" id="IPR008979">
    <property type="entry name" value="Galactose-bd-like_sf"/>
</dbReference>